<name>A0A8T2SKT6_CERRI</name>
<accession>A0A8T2SKT6</accession>
<evidence type="ECO:0000313" key="2">
    <source>
        <dbReference type="Proteomes" id="UP000825935"/>
    </source>
</evidence>
<dbReference type="EMBL" id="CM035424">
    <property type="protein sequence ID" value="KAH7352786.1"/>
    <property type="molecule type" value="Genomic_DNA"/>
</dbReference>
<reference evidence="1" key="1">
    <citation type="submission" date="2021-08" db="EMBL/GenBank/DDBJ databases">
        <title>WGS assembly of Ceratopteris richardii.</title>
        <authorList>
            <person name="Marchant D.B."/>
            <person name="Chen G."/>
            <person name="Jenkins J."/>
            <person name="Shu S."/>
            <person name="Leebens-Mack J."/>
            <person name="Grimwood J."/>
            <person name="Schmutz J."/>
            <person name="Soltis P."/>
            <person name="Soltis D."/>
            <person name="Chen Z.-H."/>
        </authorList>
    </citation>
    <scope>NUCLEOTIDE SEQUENCE</scope>
    <source>
        <strain evidence="1">Whitten #5841</strain>
        <tissue evidence="1">Leaf</tissue>
    </source>
</reference>
<keyword evidence="2" id="KW-1185">Reference proteome</keyword>
<organism evidence="1 2">
    <name type="scientific">Ceratopteris richardii</name>
    <name type="common">Triangle waterfern</name>
    <dbReference type="NCBI Taxonomy" id="49495"/>
    <lineage>
        <taxon>Eukaryota</taxon>
        <taxon>Viridiplantae</taxon>
        <taxon>Streptophyta</taxon>
        <taxon>Embryophyta</taxon>
        <taxon>Tracheophyta</taxon>
        <taxon>Polypodiopsida</taxon>
        <taxon>Polypodiidae</taxon>
        <taxon>Polypodiales</taxon>
        <taxon>Pteridineae</taxon>
        <taxon>Pteridaceae</taxon>
        <taxon>Parkerioideae</taxon>
        <taxon>Ceratopteris</taxon>
    </lineage>
</organism>
<gene>
    <name evidence="1" type="ORF">KP509_19G064100</name>
</gene>
<evidence type="ECO:0000313" key="1">
    <source>
        <dbReference type="EMBL" id="KAH7352786.1"/>
    </source>
</evidence>
<sequence>MQASEKHDEDFLKLQHMACENSLQSQLLKRHRKQDKKPYGSR</sequence>
<comment type="caution">
    <text evidence="1">The sequence shown here is derived from an EMBL/GenBank/DDBJ whole genome shotgun (WGS) entry which is preliminary data.</text>
</comment>
<dbReference type="AlphaFoldDB" id="A0A8T2SKT6"/>
<proteinExistence type="predicted"/>
<protein>
    <submittedName>
        <fullName evidence="1">Uncharacterized protein</fullName>
    </submittedName>
</protein>
<dbReference type="Proteomes" id="UP000825935">
    <property type="component" value="Chromosome 19"/>
</dbReference>